<dbReference type="AlphaFoldDB" id="A0A0K1PUQ3"/>
<dbReference type="GO" id="GO:0019867">
    <property type="term" value="C:outer membrane"/>
    <property type="evidence" value="ECO:0007669"/>
    <property type="project" value="InterPro"/>
</dbReference>
<gene>
    <name evidence="5" type="ORF">AKJ09_03911</name>
</gene>
<accession>A0A0K1PUQ3</accession>
<dbReference type="KEGG" id="llu:AKJ09_03911"/>
<dbReference type="SUPFAM" id="SSF69304">
    <property type="entry name" value="Tricorn protease N-terminal domain"/>
    <property type="match status" value="2"/>
</dbReference>
<evidence type="ECO:0000313" key="6">
    <source>
        <dbReference type="Proteomes" id="UP000064967"/>
    </source>
</evidence>
<reference evidence="5 6" key="1">
    <citation type="submission" date="2015-08" db="EMBL/GenBank/DDBJ databases">
        <authorList>
            <person name="Babu N.S."/>
            <person name="Beckwith C.J."/>
            <person name="Beseler K.G."/>
            <person name="Brison A."/>
            <person name="Carone J.V."/>
            <person name="Caskin T.P."/>
            <person name="Diamond M."/>
            <person name="Durham M.E."/>
            <person name="Foxe J.M."/>
            <person name="Go M."/>
            <person name="Henderson B.A."/>
            <person name="Jones I.B."/>
            <person name="McGettigan J.A."/>
            <person name="Micheletti S.J."/>
            <person name="Nasrallah M.E."/>
            <person name="Ortiz D."/>
            <person name="Piller C.R."/>
            <person name="Privatt S.R."/>
            <person name="Schneider S.L."/>
            <person name="Sharp S."/>
            <person name="Smith T.C."/>
            <person name="Stanton J.D."/>
            <person name="Ullery H.E."/>
            <person name="Wilson R.J."/>
            <person name="Serrano M.G."/>
            <person name="Buck G."/>
            <person name="Lee V."/>
            <person name="Wang Y."/>
            <person name="Carvalho R."/>
            <person name="Voegtly L."/>
            <person name="Shi R."/>
            <person name="Duckworth R."/>
            <person name="Johnson A."/>
            <person name="Loviza R."/>
            <person name="Walstead R."/>
            <person name="Shah Z."/>
            <person name="Kiflezghi M."/>
            <person name="Wade K."/>
            <person name="Ball S.L."/>
            <person name="Bradley K.W."/>
            <person name="Asai D.J."/>
            <person name="Bowman C.A."/>
            <person name="Russell D.A."/>
            <person name="Pope W.H."/>
            <person name="Jacobs-Sera D."/>
            <person name="Hendrix R.W."/>
            <person name="Hatfull G.F."/>
        </authorList>
    </citation>
    <scope>NUCLEOTIDE SEQUENCE [LARGE SCALE GENOMIC DNA]</scope>
    <source>
        <strain evidence="5 6">DSM 27648</strain>
    </source>
</reference>
<evidence type="ECO:0000256" key="1">
    <source>
        <dbReference type="ARBA" id="ARBA00004370"/>
    </source>
</evidence>
<feature type="domain" description="Bacterial surface antigen (D15)" evidence="4">
    <location>
        <begin position="762"/>
        <end position="938"/>
    </location>
</feature>
<protein>
    <submittedName>
        <fullName evidence="5">TolB protein</fullName>
    </submittedName>
</protein>
<dbReference type="EMBL" id="CP012333">
    <property type="protein sequence ID" value="AKU97247.1"/>
    <property type="molecule type" value="Genomic_DNA"/>
</dbReference>
<dbReference type="InterPro" id="IPR011042">
    <property type="entry name" value="6-blade_b-propeller_TolB-like"/>
</dbReference>
<comment type="subcellular location">
    <subcellularLocation>
        <location evidence="1">Membrane</location>
    </subcellularLocation>
</comment>
<evidence type="ECO:0000259" key="4">
    <source>
        <dbReference type="Pfam" id="PF01103"/>
    </source>
</evidence>
<dbReference type="Pfam" id="PF07676">
    <property type="entry name" value="PD40"/>
    <property type="match status" value="3"/>
</dbReference>
<name>A0A0K1PUQ3_9BACT</name>
<organism evidence="5 6">
    <name type="scientific">Labilithrix luteola</name>
    <dbReference type="NCBI Taxonomy" id="1391654"/>
    <lineage>
        <taxon>Bacteria</taxon>
        <taxon>Pseudomonadati</taxon>
        <taxon>Myxococcota</taxon>
        <taxon>Polyangia</taxon>
        <taxon>Polyangiales</taxon>
        <taxon>Labilitrichaceae</taxon>
        <taxon>Labilithrix</taxon>
    </lineage>
</organism>
<evidence type="ECO:0000313" key="5">
    <source>
        <dbReference type="EMBL" id="AKU97247.1"/>
    </source>
</evidence>
<keyword evidence="3" id="KW-0472">Membrane</keyword>
<keyword evidence="6" id="KW-1185">Reference proteome</keyword>
<dbReference type="Gene3D" id="2.40.160.50">
    <property type="entry name" value="membrane protein fhac: a member of the omp85/tpsb transporter family"/>
    <property type="match status" value="1"/>
</dbReference>
<dbReference type="Pfam" id="PF01103">
    <property type="entry name" value="Omp85"/>
    <property type="match status" value="1"/>
</dbReference>
<dbReference type="Gene3D" id="2.120.10.30">
    <property type="entry name" value="TolB, C-terminal domain"/>
    <property type="match status" value="1"/>
</dbReference>
<dbReference type="STRING" id="1391654.AKJ09_03911"/>
<comment type="similarity">
    <text evidence="2">Belongs to the TolB family.</text>
</comment>
<evidence type="ECO:0000256" key="3">
    <source>
        <dbReference type="ARBA" id="ARBA00023136"/>
    </source>
</evidence>
<evidence type="ECO:0000256" key="2">
    <source>
        <dbReference type="ARBA" id="ARBA00009820"/>
    </source>
</evidence>
<dbReference type="Proteomes" id="UP000064967">
    <property type="component" value="Chromosome"/>
</dbReference>
<dbReference type="InterPro" id="IPR011659">
    <property type="entry name" value="WD40"/>
</dbReference>
<proteinExistence type="inferred from homology"/>
<dbReference type="InterPro" id="IPR000184">
    <property type="entry name" value="Bac_surfAg_D15"/>
</dbReference>
<dbReference type="PANTHER" id="PTHR36842">
    <property type="entry name" value="PROTEIN TOLB HOMOLOG"/>
    <property type="match status" value="1"/>
</dbReference>
<dbReference type="PANTHER" id="PTHR36842:SF1">
    <property type="entry name" value="PROTEIN TOLB"/>
    <property type="match status" value="1"/>
</dbReference>
<sequence length="987" mass="110218">MWALLRLFVFGVFLLGVLGFERSARAASDPSLKWYTIETKHFRITYHSGIEEVAQRVANVAEGIHDAMAANVGWDPKDWTEIQLIDSSESANGSATALPYNAIRLLVTAPEDMSPLGDVDDWYLELVTHEFTHILHTDQIRGLPAIVNAVLGKTLAPNQAQPRWLLEGLAVYWESTRTSGGRLRNSQWDMFMRTDVLQNNVAPLDVFSNTPRRWPQGNIWYLYGSYFQQWIAETYGAEALRKVAADYGSQIIPWGINRSIRRATGETYVDMYPTWIGDLKKRYEAQAADVRKKGIREGVRLTYHGQIARYPRWIPKGAWSDHEGDLLYYKDDQNTRTGLYALPLKRDIRGNIVKVDEKHEELMIRAPGEAYSSFTPDGGLVWNSLEWYKNVFNYGDLERAAPGERSTFGTPDGGRTVIQNSLRAADPDVSPDGRRIVYIVNQAGTRTIQLADLGDERLENPRFLVPSARFEQAFTPRWSPDGTHIVYSVWKNGGDRDIRYVDVENGTYRDLMTDRALDGGPVFSPDGRFVYFHSDRTSGISNIFAWEVATNRFFQVSNVLTGAYSPEPSPDGKTLAYVGYSKVGFDIFAMPVDERTWTEAEPYVDTRPPTPSIPHVRYASRPYSPWATLWPRRYGIQVTPGNFGDAVIITASGSDISGFHNVSASTTTEIEKPQLQGSLAYSYARLPFDFGVSLFRTITPRGGFAIGNFKPTVIQENTGFSTSISYAKVREYDTSSFVISHALSRVGIDLPFPKDKLDPYETPQIPYRGLASSLHFGYGYSNAERYLYSVGPERGFSLGAGFDLTDPSLGSDFSGFAANADLTVYYLMPWLKHHSLAIHGGFGTSGGSFPGRGAFFVGGFVDLPIIDVVRNSLIQGGIVLRGYPPVILAGNSYTLTNFEYRFPIVNVDRGLSTLPVFLNRINGAVFFDYGSAFDDIKAAQYKSGVGGELWFDTILGYIMPFTFRLGYARGLASGGIDKVYFVAAVPY</sequence>